<reference evidence="1 2" key="1">
    <citation type="submission" date="2019-04" db="EMBL/GenBank/DDBJ databases">
        <title>Pedobacter sp. AR-2-6 sp. nov., isolated from Arctic soil.</title>
        <authorList>
            <person name="Dahal R.H."/>
            <person name="Kim D.-U."/>
        </authorList>
    </citation>
    <scope>NUCLEOTIDE SEQUENCE [LARGE SCALE GENOMIC DNA]</scope>
    <source>
        <strain evidence="1 2">AR-2-6</strain>
    </source>
</reference>
<protein>
    <submittedName>
        <fullName evidence="1">DUF945 domain-containing protein</fullName>
    </submittedName>
</protein>
<comment type="caution">
    <text evidence="1">The sequence shown here is derived from an EMBL/GenBank/DDBJ whole genome shotgun (WGS) entry which is preliminary data.</text>
</comment>
<accession>A0A4U1BV71</accession>
<dbReference type="NCBIfam" id="TIGR03299">
    <property type="entry name" value="LGT_TIGR03299"/>
    <property type="match status" value="1"/>
</dbReference>
<proteinExistence type="predicted"/>
<sequence>MSHNLNYNSKTEKHSFFSVKEKAWHGLGTIIENYPTSAEAIKYAGLDYTVEKRNLFTYGDDTTPETEDNDIVMEWRVDVPNHYATVRTDTNEVLGVVGRDYHVVQNIDAFSFFDSIVGGKDGIKYETAGALGKYGERIFITAKLPEYIKVGRNDLIEQFLFLTTSHDGFGSITASFTPIRICCQNTLNAALRNQSNAVRIRHTASAHDRLKEAHKLLGITNLLAKEMEGVFNKWSKVRITDKQVKKLVQIAMAPNKETLQNLQIGKQDEFSSVFTNMVDNILEYTATNPTQQMETTKGTLFGAYNGVAGYFQNVKNYKDTETKFKSIMTGNALGKSQATFDLCREFANIGVDALN</sequence>
<dbReference type="AlphaFoldDB" id="A0A4U1BV71"/>
<dbReference type="EMBL" id="SWBO01000015">
    <property type="protein sequence ID" value="TKB96667.1"/>
    <property type="molecule type" value="Genomic_DNA"/>
</dbReference>
<name>A0A4U1BV71_9SPHI</name>
<dbReference type="InterPro" id="IPR026325">
    <property type="entry name" value="DUF932"/>
</dbReference>
<dbReference type="OrthoDB" id="576140at2"/>
<keyword evidence="2" id="KW-1185">Reference proteome</keyword>
<evidence type="ECO:0000313" key="1">
    <source>
        <dbReference type="EMBL" id="TKB96667.1"/>
    </source>
</evidence>
<evidence type="ECO:0000313" key="2">
    <source>
        <dbReference type="Proteomes" id="UP000310477"/>
    </source>
</evidence>
<dbReference type="Pfam" id="PF06067">
    <property type="entry name" value="DUF932"/>
    <property type="match status" value="1"/>
</dbReference>
<gene>
    <name evidence="1" type="ORF">FA045_17620</name>
</gene>
<dbReference type="RefSeq" id="WP_136878405.1">
    <property type="nucleotide sequence ID" value="NZ_SWBO01000015.1"/>
</dbReference>
<dbReference type="Proteomes" id="UP000310477">
    <property type="component" value="Unassembled WGS sequence"/>
</dbReference>
<organism evidence="1 2">
    <name type="scientific">Pedobacter cryotolerans</name>
    <dbReference type="NCBI Taxonomy" id="2571270"/>
    <lineage>
        <taxon>Bacteria</taxon>
        <taxon>Pseudomonadati</taxon>
        <taxon>Bacteroidota</taxon>
        <taxon>Sphingobacteriia</taxon>
        <taxon>Sphingobacteriales</taxon>
        <taxon>Sphingobacteriaceae</taxon>
        <taxon>Pedobacter</taxon>
    </lineage>
</organism>
<dbReference type="InterPro" id="IPR017686">
    <property type="entry name" value="Phg/plasmid-like_prot"/>
</dbReference>